<gene>
    <name evidence="1" type="ordered locus">cgR_6045</name>
</gene>
<dbReference type="AlphaFoldDB" id="A0AB72VFU0"/>
<sequence length="183" mass="20661">MSLLRTRGGISKTGTTDVERAISSPHTRRYFLDPPAYEALVALFSAHAEVFPLPRGTLEAHHPLLRTRGGISSHVLSNGFPARSSPHTRRYFRKSPPEFRWRSLFSAHAEVFPAITVEELATTSLLRTRGGISGMFLHRRRVILSSPHTRRYFLVARPRLVCHLLFSAHAEVFPPNRCRQGNA</sequence>
<dbReference type="Proteomes" id="UP000006698">
    <property type="component" value="Chromosome"/>
</dbReference>
<accession>A0AB72VFU0</accession>
<protein>
    <recommendedName>
        <fullName evidence="2">DUF2867 domain-containing protein</fullName>
    </recommendedName>
</protein>
<proteinExistence type="predicted"/>
<dbReference type="EMBL" id="AP009044">
    <property type="protein sequence ID" value="BAQ21107.1"/>
    <property type="molecule type" value="Genomic_DNA"/>
</dbReference>
<organism evidence="1">
    <name type="scientific">Corynebacterium glutamicum (strain R)</name>
    <dbReference type="NCBI Taxonomy" id="340322"/>
    <lineage>
        <taxon>Bacteria</taxon>
        <taxon>Bacillati</taxon>
        <taxon>Actinomycetota</taxon>
        <taxon>Actinomycetes</taxon>
        <taxon>Mycobacteriales</taxon>
        <taxon>Corynebacteriaceae</taxon>
        <taxon>Corynebacterium</taxon>
    </lineage>
</organism>
<evidence type="ECO:0008006" key="2">
    <source>
        <dbReference type="Google" id="ProtNLM"/>
    </source>
</evidence>
<evidence type="ECO:0000313" key="1">
    <source>
        <dbReference type="EMBL" id="BAQ21107.1"/>
    </source>
</evidence>
<name>A0AB72VFU0_CORGB</name>
<dbReference type="KEGG" id="cgt:cgR_6045"/>
<reference evidence="1" key="1">
    <citation type="journal article" date="2007" name="Microbiology">
        <title>Comparative analysis of the Corynebacterium glutamicum group and complete genome sequence of strain R.</title>
        <authorList>
            <person name="Yukawa H."/>
            <person name="Omumasaba C.A."/>
            <person name="Nonaka H."/>
            <person name="Kos P."/>
            <person name="Okai N."/>
            <person name="Suzuki N."/>
            <person name="Suda M."/>
            <person name="Tsuge Y."/>
            <person name="Watanabe J."/>
            <person name="Ikeda Y."/>
            <person name="Vertes A.A."/>
            <person name="Inui M."/>
        </authorList>
    </citation>
    <scope>NUCLEOTIDE SEQUENCE</scope>
    <source>
        <strain evidence="1">R</strain>
    </source>
</reference>